<dbReference type="Pfam" id="PF12804">
    <property type="entry name" value="NTP_transf_3"/>
    <property type="match status" value="1"/>
</dbReference>
<dbReference type="SUPFAM" id="SSF53448">
    <property type="entry name" value="Nucleotide-diphospho-sugar transferases"/>
    <property type="match status" value="1"/>
</dbReference>
<evidence type="ECO:0000259" key="1">
    <source>
        <dbReference type="Pfam" id="PF12804"/>
    </source>
</evidence>
<dbReference type="RefSeq" id="WP_090228675.1">
    <property type="nucleotide sequence ID" value="NZ_FOZP01000008.1"/>
</dbReference>
<organism evidence="2 3">
    <name type="scientific">Lutibacter maritimus</name>
    <dbReference type="NCBI Taxonomy" id="593133"/>
    <lineage>
        <taxon>Bacteria</taxon>
        <taxon>Pseudomonadati</taxon>
        <taxon>Bacteroidota</taxon>
        <taxon>Flavobacteriia</taxon>
        <taxon>Flavobacteriales</taxon>
        <taxon>Flavobacteriaceae</taxon>
        <taxon>Lutibacter</taxon>
    </lineage>
</organism>
<dbReference type="GO" id="GO:0016779">
    <property type="term" value="F:nucleotidyltransferase activity"/>
    <property type="evidence" value="ECO:0007669"/>
    <property type="project" value="UniProtKB-KW"/>
</dbReference>
<dbReference type="EMBL" id="FOZP01000008">
    <property type="protein sequence ID" value="SFS73725.1"/>
    <property type="molecule type" value="Genomic_DNA"/>
</dbReference>
<accession>A0A1I6S9S3</accession>
<name>A0A1I6S9S3_9FLAO</name>
<dbReference type="Proteomes" id="UP000199312">
    <property type="component" value="Unassembled WGS sequence"/>
</dbReference>
<dbReference type="PANTHER" id="PTHR43777">
    <property type="entry name" value="MOLYBDENUM COFACTOR CYTIDYLYLTRANSFERASE"/>
    <property type="match status" value="1"/>
</dbReference>
<feature type="domain" description="MobA-like NTP transferase" evidence="1">
    <location>
        <begin position="8"/>
        <end position="158"/>
    </location>
</feature>
<proteinExistence type="predicted"/>
<dbReference type="AlphaFoldDB" id="A0A1I6S9S3"/>
<keyword evidence="2" id="KW-0548">Nucleotidyltransferase</keyword>
<dbReference type="Gene3D" id="3.90.550.10">
    <property type="entry name" value="Spore Coat Polysaccharide Biosynthesis Protein SpsA, Chain A"/>
    <property type="match status" value="1"/>
</dbReference>
<gene>
    <name evidence="2" type="ORF">SAMN04488006_2850</name>
</gene>
<reference evidence="3" key="1">
    <citation type="submission" date="2016-10" db="EMBL/GenBank/DDBJ databases">
        <authorList>
            <person name="Varghese N."/>
            <person name="Submissions S."/>
        </authorList>
    </citation>
    <scope>NUCLEOTIDE SEQUENCE [LARGE SCALE GENOMIC DNA]</scope>
    <source>
        <strain evidence="3">DSM 24450</strain>
    </source>
</reference>
<dbReference type="PANTHER" id="PTHR43777:SF1">
    <property type="entry name" value="MOLYBDENUM COFACTOR CYTIDYLYLTRANSFERASE"/>
    <property type="match status" value="1"/>
</dbReference>
<dbReference type="OrthoDB" id="9779263at2"/>
<keyword evidence="3" id="KW-1185">Reference proteome</keyword>
<dbReference type="InterPro" id="IPR029044">
    <property type="entry name" value="Nucleotide-diphossugar_trans"/>
</dbReference>
<dbReference type="InterPro" id="IPR025877">
    <property type="entry name" value="MobA-like_NTP_Trfase"/>
</dbReference>
<sequence length="209" mass="23983">MKNKPVFVLLAGGKSERMGTDKGLLKFNNNYWILEQLNRISNSTIQKIYIGLGFHSQHYFEAIPWLKDALVDFVSYQNLNIKVIINNTPELGSFSTLQTILKEVTEKSTIILNHIDIPILNVTELIKIISTENNVVIPIFEGKKGHPIKMKPAFWTNLISINATEIDARLDYQLKKINPIKISTVEVFDRTVILNLNTKKDWNTFLENQ</sequence>
<dbReference type="STRING" id="593133.SAMN04488006_2850"/>
<keyword evidence="2" id="KW-0808">Transferase</keyword>
<evidence type="ECO:0000313" key="2">
    <source>
        <dbReference type="EMBL" id="SFS73725.1"/>
    </source>
</evidence>
<evidence type="ECO:0000313" key="3">
    <source>
        <dbReference type="Proteomes" id="UP000199312"/>
    </source>
</evidence>
<protein>
    <submittedName>
        <fullName evidence="2">Molybdenum cofactor cytidylyltransferase</fullName>
    </submittedName>
</protein>